<dbReference type="CDD" id="cd01335">
    <property type="entry name" value="Radical_SAM"/>
    <property type="match status" value="1"/>
</dbReference>
<dbReference type="PROSITE" id="PS51918">
    <property type="entry name" value="RADICAL_SAM"/>
    <property type="match status" value="1"/>
</dbReference>
<dbReference type="GO" id="GO:0051539">
    <property type="term" value="F:4 iron, 4 sulfur cluster binding"/>
    <property type="evidence" value="ECO:0007669"/>
    <property type="project" value="UniProtKB-KW"/>
</dbReference>
<keyword evidence="5" id="KW-0408">Iron</keyword>
<reference evidence="8" key="1">
    <citation type="submission" date="2017-02" db="EMBL/GenBank/DDBJ databases">
        <title>Delving into the versatile metabolic prowess of the omnipresent phylum Bacteroidetes.</title>
        <authorList>
            <person name="Nobu M.K."/>
            <person name="Mei R."/>
            <person name="Narihiro T."/>
            <person name="Kuroda K."/>
            <person name="Liu W.-T."/>
        </authorList>
    </citation>
    <scope>NUCLEOTIDE SEQUENCE</scope>
    <source>
        <strain evidence="8">ADurb.Bin417</strain>
    </source>
</reference>
<keyword evidence="2" id="KW-0004">4Fe-4S</keyword>
<dbReference type="PANTHER" id="PTHR30352:SF5">
    <property type="entry name" value="PYRUVATE FORMATE-LYASE 1-ACTIVATING ENZYME"/>
    <property type="match status" value="1"/>
</dbReference>
<evidence type="ECO:0000259" key="7">
    <source>
        <dbReference type="PROSITE" id="PS51918"/>
    </source>
</evidence>
<comment type="caution">
    <text evidence="8">The sequence shown here is derived from an EMBL/GenBank/DDBJ whole genome shotgun (WGS) entry which is preliminary data.</text>
</comment>
<dbReference type="Pfam" id="PF04055">
    <property type="entry name" value="Radical_SAM"/>
    <property type="match status" value="1"/>
</dbReference>
<dbReference type="Proteomes" id="UP000485484">
    <property type="component" value="Unassembled WGS sequence"/>
</dbReference>
<evidence type="ECO:0000256" key="6">
    <source>
        <dbReference type="ARBA" id="ARBA00023014"/>
    </source>
</evidence>
<evidence type="ECO:0000313" key="8">
    <source>
        <dbReference type="EMBL" id="OPZ92566.1"/>
    </source>
</evidence>
<evidence type="ECO:0000256" key="3">
    <source>
        <dbReference type="ARBA" id="ARBA00022691"/>
    </source>
</evidence>
<dbReference type="InterPro" id="IPR013785">
    <property type="entry name" value="Aldolase_TIM"/>
</dbReference>
<dbReference type="InterPro" id="IPR034457">
    <property type="entry name" value="Organic_radical-activating"/>
</dbReference>
<evidence type="ECO:0000256" key="2">
    <source>
        <dbReference type="ARBA" id="ARBA00022485"/>
    </source>
</evidence>
<dbReference type="GO" id="GO:0046872">
    <property type="term" value="F:metal ion binding"/>
    <property type="evidence" value="ECO:0007669"/>
    <property type="project" value="UniProtKB-KW"/>
</dbReference>
<dbReference type="SFLD" id="SFLDS00029">
    <property type="entry name" value="Radical_SAM"/>
    <property type="match status" value="1"/>
</dbReference>
<dbReference type="InterPro" id="IPR012840">
    <property type="entry name" value="NrdG2"/>
</dbReference>
<dbReference type="SFLD" id="SFLDG01094">
    <property type="entry name" value="Uncharacterised_Radical_SAM_Su"/>
    <property type="match status" value="1"/>
</dbReference>
<evidence type="ECO:0000256" key="1">
    <source>
        <dbReference type="ARBA" id="ARBA00001966"/>
    </source>
</evidence>
<keyword evidence="3" id="KW-0949">S-adenosyl-L-methionine</keyword>
<name>A0A1V5MH98_UNCT6</name>
<dbReference type="SUPFAM" id="SSF102114">
    <property type="entry name" value="Radical SAM enzymes"/>
    <property type="match status" value="1"/>
</dbReference>
<feature type="domain" description="Radical SAM core" evidence="7">
    <location>
        <begin position="14"/>
        <end position="244"/>
    </location>
</feature>
<dbReference type="PANTHER" id="PTHR30352">
    <property type="entry name" value="PYRUVATE FORMATE-LYASE-ACTIVATING ENZYME"/>
    <property type="match status" value="1"/>
</dbReference>
<dbReference type="NCBIfam" id="TIGR02495">
    <property type="entry name" value="NrdG2"/>
    <property type="match status" value="1"/>
</dbReference>
<keyword evidence="4" id="KW-0479">Metal-binding</keyword>
<sequence>MMPIRGFLKTSFLDFPGRVAAVVWTPVCNLRCPICYNKELVLNDPGLPRFDEDEVLDFLAGQRDFVDGLVVTGGEPTLQPGLAAFLARVKKSGVLVKLDTNGTNPERLAALFKDGLVDFVAMDIKAPLRLEKYAPAVGLPLEEAGALMERIGSSVDLILNSRLEYELRTTIMPGLTEETDLLEIARFLRERAGTLPVRYAVQNFFPAETMDASFRGARPWEKERLERVRLELSPFFKEVIIRSR</sequence>
<proteinExistence type="predicted"/>
<comment type="cofactor">
    <cofactor evidence="1">
        <name>[4Fe-4S] cluster</name>
        <dbReference type="ChEBI" id="CHEBI:49883"/>
    </cofactor>
</comment>
<dbReference type="InterPro" id="IPR007197">
    <property type="entry name" value="rSAM"/>
</dbReference>
<evidence type="ECO:0000256" key="5">
    <source>
        <dbReference type="ARBA" id="ARBA00023004"/>
    </source>
</evidence>
<evidence type="ECO:0000256" key="4">
    <source>
        <dbReference type="ARBA" id="ARBA00022723"/>
    </source>
</evidence>
<dbReference type="Gene3D" id="3.20.20.70">
    <property type="entry name" value="Aldolase class I"/>
    <property type="match status" value="1"/>
</dbReference>
<keyword evidence="6" id="KW-0411">Iron-sulfur</keyword>
<dbReference type="AlphaFoldDB" id="A0A1V5MH98"/>
<accession>A0A1V5MH98</accession>
<dbReference type="EMBL" id="MWAK01000086">
    <property type="protein sequence ID" value="OPZ92566.1"/>
    <property type="molecule type" value="Genomic_DNA"/>
</dbReference>
<gene>
    <name evidence="8" type="ORF">BWY73_00746</name>
</gene>
<organism evidence="8">
    <name type="scientific">candidate division TA06 bacterium ADurb.Bin417</name>
    <dbReference type="NCBI Taxonomy" id="1852828"/>
    <lineage>
        <taxon>Bacteria</taxon>
        <taxon>Bacteria division TA06</taxon>
    </lineage>
</organism>
<dbReference type="InterPro" id="IPR058240">
    <property type="entry name" value="rSAM_sf"/>
</dbReference>
<dbReference type="GO" id="GO:0003824">
    <property type="term" value="F:catalytic activity"/>
    <property type="evidence" value="ECO:0007669"/>
    <property type="project" value="InterPro"/>
</dbReference>
<protein>
    <submittedName>
        <fullName evidence="8">Molybdenum cofactor biosynthesis protein A</fullName>
    </submittedName>
</protein>